<dbReference type="InterPro" id="IPR021146">
    <property type="entry name" value="Phage_gp6-like_head-tail"/>
</dbReference>
<name>A0A6I2R1M2_FLAPL</name>
<protein>
    <submittedName>
        <fullName evidence="1">DNA-packaging protein</fullName>
    </submittedName>
</protein>
<reference evidence="1 2" key="1">
    <citation type="journal article" date="2019" name="Nat. Med.">
        <title>A library of human gut bacterial isolates paired with longitudinal multiomics data enables mechanistic microbiome research.</title>
        <authorList>
            <person name="Poyet M."/>
            <person name="Groussin M."/>
            <person name="Gibbons S.M."/>
            <person name="Avila-Pacheco J."/>
            <person name="Jiang X."/>
            <person name="Kearney S.M."/>
            <person name="Perrotta A.R."/>
            <person name="Berdy B."/>
            <person name="Zhao S."/>
            <person name="Lieberman T.D."/>
            <person name="Swanson P.K."/>
            <person name="Smith M."/>
            <person name="Roesemann S."/>
            <person name="Alexander J.E."/>
            <person name="Rich S.A."/>
            <person name="Livny J."/>
            <person name="Vlamakis H."/>
            <person name="Clish C."/>
            <person name="Bullock K."/>
            <person name="Deik A."/>
            <person name="Scott J."/>
            <person name="Pierce K.A."/>
            <person name="Xavier R.J."/>
            <person name="Alm E.J."/>
        </authorList>
    </citation>
    <scope>NUCLEOTIDE SEQUENCE [LARGE SCALE GENOMIC DNA]</scope>
    <source>
        <strain evidence="1 2">BIOML-A2</strain>
    </source>
</reference>
<organism evidence="1 2">
    <name type="scientific">Flavonifractor plautii</name>
    <name type="common">Fusobacterium plautii</name>
    <dbReference type="NCBI Taxonomy" id="292800"/>
    <lineage>
        <taxon>Bacteria</taxon>
        <taxon>Bacillati</taxon>
        <taxon>Bacillota</taxon>
        <taxon>Clostridia</taxon>
        <taxon>Eubacteriales</taxon>
        <taxon>Oscillospiraceae</taxon>
        <taxon>Flavonifractor</taxon>
    </lineage>
</organism>
<dbReference type="AlphaFoldDB" id="A0A6I2R1M2"/>
<dbReference type="Proteomes" id="UP000434475">
    <property type="component" value="Unassembled WGS sequence"/>
</dbReference>
<accession>A0A6I2R1M2</accession>
<comment type="caution">
    <text evidence="1">The sequence shown here is derived from an EMBL/GenBank/DDBJ whole genome shotgun (WGS) entry which is preliminary data.</text>
</comment>
<gene>
    <name evidence="1" type="ORF">GKE97_04830</name>
</gene>
<dbReference type="RefSeq" id="WP_172697286.1">
    <property type="nucleotide sequence ID" value="NZ_JADPCY010000006.1"/>
</dbReference>
<dbReference type="Pfam" id="PF05135">
    <property type="entry name" value="Phage_connect_1"/>
    <property type="match status" value="1"/>
</dbReference>
<dbReference type="EMBL" id="WKPR01000004">
    <property type="protein sequence ID" value="MSB18840.1"/>
    <property type="molecule type" value="Genomic_DNA"/>
</dbReference>
<evidence type="ECO:0000313" key="2">
    <source>
        <dbReference type="Proteomes" id="UP000434475"/>
    </source>
</evidence>
<proteinExistence type="predicted"/>
<evidence type="ECO:0000313" key="1">
    <source>
        <dbReference type="EMBL" id="MSB18840.1"/>
    </source>
</evidence>
<sequence>MTDTEKLTMLKAMTGEKDESVLSTYLSIAGNKVLKRAYPFDSTVTVVPDRYAYNQVEIAAYLVNKRGAEGETAHSENGISRSYEDGDVPPTLLREIVPCASLIGKEPVV</sequence>